<name>A0A8H4P7J7_9HYPO</name>
<gene>
    <name evidence="3" type="ORF">FALBO_14170</name>
</gene>
<dbReference type="EMBL" id="JAADYS010002263">
    <property type="protein sequence ID" value="KAF4459076.1"/>
    <property type="molecule type" value="Genomic_DNA"/>
</dbReference>
<evidence type="ECO:0000313" key="3">
    <source>
        <dbReference type="EMBL" id="KAF4459076.1"/>
    </source>
</evidence>
<dbReference type="InterPro" id="IPR053008">
    <property type="entry name" value="Phomopsin_biosynth_assoc"/>
</dbReference>
<keyword evidence="1" id="KW-0472">Membrane</keyword>
<keyword evidence="1" id="KW-1133">Transmembrane helix</keyword>
<dbReference type="Proteomes" id="UP000554235">
    <property type="component" value="Unassembled WGS sequence"/>
</dbReference>
<dbReference type="OrthoDB" id="3501153at2759"/>
<protein>
    <submittedName>
        <fullName evidence="3">Uncharacterized protein</fullName>
    </submittedName>
</protein>
<reference evidence="3 4" key="1">
    <citation type="submission" date="2020-01" db="EMBL/GenBank/DDBJ databases">
        <title>Identification and distribution of gene clusters putatively required for synthesis of sphingolipid metabolism inhibitors in phylogenetically diverse species of the filamentous fungus Fusarium.</title>
        <authorList>
            <person name="Kim H.-S."/>
            <person name="Busman M."/>
            <person name="Brown D.W."/>
            <person name="Divon H."/>
            <person name="Uhlig S."/>
            <person name="Proctor R.H."/>
        </authorList>
    </citation>
    <scope>NUCLEOTIDE SEQUENCE [LARGE SCALE GENOMIC DNA]</scope>
    <source>
        <strain evidence="3 4">NRRL 20459</strain>
    </source>
</reference>
<dbReference type="PANTHER" id="PTHR35896">
    <property type="entry name" value="IG-LIKE DOMAIN-CONTAINING PROTEIN"/>
    <property type="match status" value="1"/>
</dbReference>
<accession>A0A8H4P7J7</accession>
<proteinExistence type="predicted"/>
<organism evidence="3 4">
    <name type="scientific">Fusarium albosuccineum</name>
    <dbReference type="NCBI Taxonomy" id="1237068"/>
    <lineage>
        <taxon>Eukaryota</taxon>
        <taxon>Fungi</taxon>
        <taxon>Dikarya</taxon>
        <taxon>Ascomycota</taxon>
        <taxon>Pezizomycotina</taxon>
        <taxon>Sordariomycetes</taxon>
        <taxon>Hypocreomycetidae</taxon>
        <taxon>Hypocreales</taxon>
        <taxon>Nectriaceae</taxon>
        <taxon>Fusarium</taxon>
        <taxon>Fusarium decemcellulare species complex</taxon>
    </lineage>
</organism>
<sequence>MPLLTTLFASLACLVAITTAQGKCPNGWEDRAYRQPSNVWNIFPDAPDLMQARKSFHLETWNNASQVEQVFYFSGFPPNVQDCRVDWRQGDKLDRVFIIEGNDALSGVRQLSGFPGKDFVTYNSIKPFDTAKKDIGSAEMTGWSDIEDEGQIINHIVGGIKCNRTLYLKAALRHPNGDTKVILDQNSYNGLQISYTCKSTVGVTGMQSSDHSMLPFDRYICPLVVTFLLPWERSSQQKALSPYSQYPHKRFDKEETQFPNPNMTDKIKYAPVDNDVSDFGEEYQKPVHRHRGWISTLASFLVGLLTMGVVMALYSALMKPDHPHARNLPHARNGSDPTTGLPLSWAHGDCGNSPEDAKARGCQYSIVLHSWLPKSCLTEADEEDARDMYKGRTWPYEIASGQNLTMEELGAGDYGHFTTTFDWHVTHCMYVWKRLHRILLDPTQELDSYTANYHHTSHCVKMIGGHPEGMKDSGTKIFVKYPKCAK</sequence>
<keyword evidence="1" id="KW-0812">Transmembrane</keyword>
<comment type="caution">
    <text evidence="3">The sequence shown here is derived from an EMBL/GenBank/DDBJ whole genome shotgun (WGS) entry which is preliminary data.</text>
</comment>
<feature type="transmembrane region" description="Helical" evidence="1">
    <location>
        <begin position="293"/>
        <end position="317"/>
    </location>
</feature>
<dbReference type="AlphaFoldDB" id="A0A8H4P7J7"/>
<keyword evidence="2" id="KW-0732">Signal</keyword>
<evidence type="ECO:0000313" key="4">
    <source>
        <dbReference type="Proteomes" id="UP000554235"/>
    </source>
</evidence>
<dbReference type="PANTHER" id="PTHR35896:SF3">
    <property type="entry name" value="MAJOR FACILITATOR SUPERFAMILY TRANSPORTER"/>
    <property type="match status" value="1"/>
</dbReference>
<feature type="signal peptide" evidence="2">
    <location>
        <begin position="1"/>
        <end position="22"/>
    </location>
</feature>
<keyword evidence="4" id="KW-1185">Reference proteome</keyword>
<feature type="chain" id="PRO_5034519588" evidence="2">
    <location>
        <begin position="23"/>
        <end position="486"/>
    </location>
</feature>
<evidence type="ECO:0000256" key="2">
    <source>
        <dbReference type="SAM" id="SignalP"/>
    </source>
</evidence>
<evidence type="ECO:0000256" key="1">
    <source>
        <dbReference type="SAM" id="Phobius"/>
    </source>
</evidence>